<dbReference type="AlphaFoldDB" id="A0A8C7Y2T9"/>
<evidence type="ECO:0000313" key="4">
    <source>
        <dbReference type="Ensembl" id="ENSOSIP00000021349.1"/>
    </source>
</evidence>
<dbReference type="Pfam" id="PF00636">
    <property type="entry name" value="Ribonuclease_3"/>
    <property type="match status" value="1"/>
</dbReference>
<organism evidence="4 5">
    <name type="scientific">Oryzias sinensis</name>
    <name type="common">Chinese medaka</name>
    <dbReference type="NCBI Taxonomy" id="183150"/>
    <lineage>
        <taxon>Eukaryota</taxon>
        <taxon>Metazoa</taxon>
        <taxon>Chordata</taxon>
        <taxon>Craniata</taxon>
        <taxon>Vertebrata</taxon>
        <taxon>Euteleostomi</taxon>
        <taxon>Actinopterygii</taxon>
        <taxon>Neopterygii</taxon>
        <taxon>Teleostei</taxon>
        <taxon>Neoteleostei</taxon>
        <taxon>Acanthomorphata</taxon>
        <taxon>Ovalentaria</taxon>
        <taxon>Atherinomorphae</taxon>
        <taxon>Beloniformes</taxon>
        <taxon>Adrianichthyidae</taxon>
        <taxon>Oryziinae</taxon>
        <taxon>Oryzias</taxon>
    </lineage>
</organism>
<dbReference type="Pfam" id="PF26050">
    <property type="entry name" value="Helical_CED_Drosha"/>
    <property type="match status" value="1"/>
</dbReference>
<dbReference type="CDD" id="cd00593">
    <property type="entry name" value="RIBOc"/>
    <property type="match status" value="1"/>
</dbReference>
<feature type="compositionally biased region" description="Basic and acidic residues" evidence="2">
    <location>
        <begin position="338"/>
        <end position="361"/>
    </location>
</feature>
<dbReference type="GO" id="GO:0003723">
    <property type="term" value="F:RNA binding"/>
    <property type="evidence" value="ECO:0007669"/>
    <property type="project" value="UniProtKB-KW"/>
</dbReference>
<dbReference type="PROSITE" id="PS00517">
    <property type="entry name" value="RNASE_3_1"/>
    <property type="match status" value="1"/>
</dbReference>
<feature type="domain" description="RNase III" evidence="3">
    <location>
        <begin position="921"/>
        <end position="989"/>
    </location>
</feature>
<sequence>MSFHRDSGGPRGGMPPGQHSSPQTFRPTNMRTPPPQPHAPPYHYDPQAMPSSGYHGGYVPPDFMHYPPPAPPQTPGSVSQCPVRPPFPKSTARQGFQEPPPNFPPPPLPSSAGGPGPRVQVSAHSSYHPFMMPPPPLPRPPMPPPISSQSMNYNPPYPMNYPPFPPPTFMPSYSQSPGPFQPDHGVRHGGQFKYEKPPESRRSPERSFYQDGRQKSYCYSGDRRKMEFSGDRKDHGRSPDRNSRPEGGRYRSPLRPRSRERYPGRHTKASDRERERDREREAAKAEEEKDEDDLLKPAWIRCTHAESYYSNDPMDQVGDSTVVGTSKLRELYERFEEELGKRQERAKEARPKWEPPKTKLDEDPDDSSSDSDCESDEDGSSCSSSSDSEVFDVIAEIKRKKAHPDRLHEELWYNDPGQMNDGPLCKCSAKARRTGIRHSIYPGEEPVKPCRPMSNNAGKLFHYRITVSPPTNFLTDRPTVIEYDDHEYLFEGFSLFSHTPLSSIPLCRVIRFNIDYTIHFIEEMAPENYCIRGLELFASYLFQDILELYDWNLKGPDSEGEASGCQQFHFMPRFVRFLPDGGKEVLSMHQVLLYLLCSSKALVPEEEIADMLQWEQLDWQKYAEECKGMIVTNPGMKPSSVRIDQLDREQFNPDVITFPIIVHFGIRPAQLSYAGDPQYQKLWKSYVKLRHLLANSPKVKKLDKQKLSQREEALQKIRQKNTMRREVTVELSSQGFWKTGIRSDVCQHAMMLPVLTHHIRYHQCLMHLDELIGYVFKERCLLQLAMTHPSHHLNFGMNPDHARNSLSNCGIRQPKYGDRKAHQMYMRKKGINTLINIMSRLGQDDPSPSRINHNERLEFLVSRFCLHVFLSAASVKFAFASVLAPQDLREVWLNYPAHPLQVQEPQTDRQLIETSPVLQKLTSFEDSIGVFFTHVRLLARAFTLRTVGFNHLTLGHNQRMEFLGDSIMQLVATEYLFIHFPDHHEGHLTVRSNLRLARSRLGRSEQKVTK</sequence>
<dbReference type="InterPro" id="IPR058938">
    <property type="entry name" value="Helical_CED_Drosha"/>
</dbReference>
<dbReference type="GO" id="GO:0031053">
    <property type="term" value="P:primary miRNA processing"/>
    <property type="evidence" value="ECO:0007669"/>
    <property type="project" value="TreeGrafter"/>
</dbReference>
<dbReference type="InterPro" id="IPR036389">
    <property type="entry name" value="RNase_III_sf"/>
</dbReference>
<dbReference type="Proteomes" id="UP000694383">
    <property type="component" value="Unplaced"/>
</dbReference>
<feature type="compositionally biased region" description="Pro residues" evidence="2">
    <location>
        <begin position="155"/>
        <end position="169"/>
    </location>
</feature>
<reference evidence="4" key="2">
    <citation type="submission" date="2025-09" db="UniProtKB">
        <authorList>
            <consortium name="Ensembl"/>
        </authorList>
    </citation>
    <scope>IDENTIFICATION</scope>
</reference>
<feature type="compositionally biased region" description="Basic and acidic residues" evidence="2">
    <location>
        <begin position="221"/>
        <end position="249"/>
    </location>
</feature>
<feature type="region of interest" description="Disordered" evidence="2">
    <location>
        <begin position="1"/>
        <end position="297"/>
    </location>
</feature>
<feature type="compositionally biased region" description="Polar residues" evidence="2">
    <location>
        <begin position="18"/>
        <end position="31"/>
    </location>
</feature>
<reference evidence="4" key="1">
    <citation type="submission" date="2025-08" db="UniProtKB">
        <authorList>
            <consortium name="Ensembl"/>
        </authorList>
    </citation>
    <scope>IDENTIFICATION</scope>
</reference>
<dbReference type="GO" id="GO:0031054">
    <property type="term" value="P:pre-miRNA processing"/>
    <property type="evidence" value="ECO:0007669"/>
    <property type="project" value="TreeGrafter"/>
</dbReference>
<dbReference type="PANTHER" id="PTHR11207:SF0">
    <property type="entry name" value="RIBONUCLEASE 3"/>
    <property type="match status" value="1"/>
</dbReference>
<dbReference type="GO" id="GO:0070877">
    <property type="term" value="C:microprocessor complex"/>
    <property type="evidence" value="ECO:0007669"/>
    <property type="project" value="TreeGrafter"/>
</dbReference>
<evidence type="ECO:0000259" key="3">
    <source>
        <dbReference type="PROSITE" id="PS50142"/>
    </source>
</evidence>
<feature type="region of interest" description="Disordered" evidence="2">
    <location>
        <begin position="338"/>
        <end position="388"/>
    </location>
</feature>
<feature type="compositionally biased region" description="Pro residues" evidence="2">
    <location>
        <begin position="98"/>
        <end position="109"/>
    </location>
</feature>
<proteinExistence type="predicted"/>
<dbReference type="PANTHER" id="PTHR11207">
    <property type="entry name" value="RIBONUCLEASE III"/>
    <property type="match status" value="1"/>
</dbReference>
<feature type="compositionally biased region" description="Basic and acidic residues" evidence="2">
    <location>
        <begin position="257"/>
        <end position="287"/>
    </location>
</feature>
<dbReference type="Ensembl" id="ENSOSIT00000022532.1">
    <property type="protein sequence ID" value="ENSOSIP00000021349.1"/>
    <property type="gene ID" value="ENSOSIG00000010992.1"/>
</dbReference>
<keyword evidence="5" id="KW-1185">Reference proteome</keyword>
<evidence type="ECO:0000256" key="1">
    <source>
        <dbReference type="ARBA" id="ARBA00022884"/>
    </source>
</evidence>
<dbReference type="Gene3D" id="1.10.1520.10">
    <property type="entry name" value="Ribonuclease III domain"/>
    <property type="match status" value="2"/>
</dbReference>
<dbReference type="InterPro" id="IPR000999">
    <property type="entry name" value="RNase_III_dom"/>
</dbReference>
<evidence type="ECO:0000313" key="5">
    <source>
        <dbReference type="Proteomes" id="UP000694383"/>
    </source>
</evidence>
<dbReference type="GO" id="GO:0004525">
    <property type="term" value="F:ribonuclease III activity"/>
    <property type="evidence" value="ECO:0007669"/>
    <property type="project" value="InterPro"/>
</dbReference>
<keyword evidence="1" id="KW-0694">RNA-binding</keyword>
<feature type="compositionally biased region" description="Basic and acidic residues" evidence="2">
    <location>
        <begin position="193"/>
        <end position="205"/>
    </location>
</feature>
<dbReference type="SUPFAM" id="SSF69065">
    <property type="entry name" value="RNase III domain-like"/>
    <property type="match status" value="2"/>
</dbReference>
<dbReference type="GeneTree" id="ENSGT00730000111052"/>
<feature type="compositionally biased region" description="Pro residues" evidence="2">
    <location>
        <begin position="131"/>
        <end position="146"/>
    </location>
</feature>
<feature type="compositionally biased region" description="Acidic residues" evidence="2">
    <location>
        <begin position="362"/>
        <end position="379"/>
    </location>
</feature>
<name>A0A8C7Y2T9_9TELE</name>
<accession>A0A8C7Y2T9</accession>
<evidence type="ECO:0000256" key="2">
    <source>
        <dbReference type="SAM" id="MobiDB-lite"/>
    </source>
</evidence>
<protein>
    <submittedName>
        <fullName evidence="4">Drosha ribonuclease III</fullName>
    </submittedName>
</protein>
<dbReference type="PROSITE" id="PS50142">
    <property type="entry name" value="RNASE_3_2"/>
    <property type="match status" value="1"/>
</dbReference>